<dbReference type="GO" id="GO:0016829">
    <property type="term" value="F:lyase activity"/>
    <property type="evidence" value="ECO:0007669"/>
    <property type="project" value="UniProtKB-KW"/>
</dbReference>
<dbReference type="InterPro" id="IPR029017">
    <property type="entry name" value="Enolase-like_N"/>
</dbReference>
<dbReference type="InterPro" id="IPR034593">
    <property type="entry name" value="DgoD-like"/>
</dbReference>
<evidence type="ECO:0000313" key="3">
    <source>
        <dbReference type="EMBL" id="TLS45225.1"/>
    </source>
</evidence>
<dbReference type="SUPFAM" id="SSF54826">
    <property type="entry name" value="Enolase N-terminal domain-like"/>
    <property type="match status" value="1"/>
</dbReference>
<dbReference type="CDD" id="cd03316">
    <property type="entry name" value="MR_like"/>
    <property type="match status" value="1"/>
</dbReference>
<reference evidence="3 4" key="1">
    <citation type="submission" date="2019-05" db="EMBL/GenBank/DDBJ databases">
        <title>Streptomyces sp. NEAU-C151, a novel actinomycete isolated from soil.</title>
        <authorList>
            <person name="Han L."/>
            <person name="Jiang H."/>
        </authorList>
    </citation>
    <scope>NUCLEOTIDE SEQUENCE [LARGE SCALE GENOMIC DNA]</scope>
    <source>
        <strain evidence="3 4">NEAU-C151</strain>
    </source>
</reference>
<feature type="domain" description="Mandelate racemase/muconate lactonizing enzyme C-terminal" evidence="2">
    <location>
        <begin position="161"/>
        <end position="271"/>
    </location>
</feature>
<name>A0A5R9G0S2_9ACTN</name>
<sequence length="409" mass="43714">MTRWRPLMRITALETVRSAVQPNVCQVLVHTSDGLQGLGETFWGAEAVEAYLHESVAPVLLGLVDPAPERVARLLAPYVGFGGSGAETRGNGAVDIALWDLLGKRAGLPVAALLGGPAQESLRVYNTCAGTGYIRDEGRQSSANWGLAEVSDRYEDLEAFLHRPAELARSLLEEGITAMKVWPFDSAAERTGGLHVSPADIRQGMKVLEEIRGAAGDRMDILVELHGLWSVRAAVEILTALEDIEPFWVEDPLRPDGVDGYRSLRARTSVPIATGETLAGRRAFKPLLESGAIDVAIIDISWAGGLTEARKVAALADTYGVAVAPHDCTGPVSFATCVEFVASQPNGLIAETVRAFHHSWYGLMAEGLPVPVDGRVAPTTTPGLGVALRAEHLESAHTRRRVSRLDAGG</sequence>
<keyword evidence="4" id="KW-1185">Reference proteome</keyword>
<dbReference type="SFLD" id="SFLDG00179">
    <property type="entry name" value="mandelate_racemase"/>
    <property type="match status" value="1"/>
</dbReference>
<evidence type="ECO:0000256" key="1">
    <source>
        <dbReference type="ARBA" id="ARBA00023239"/>
    </source>
</evidence>
<dbReference type="InterPro" id="IPR029065">
    <property type="entry name" value="Enolase_C-like"/>
</dbReference>
<evidence type="ECO:0000313" key="4">
    <source>
        <dbReference type="Proteomes" id="UP000305906"/>
    </source>
</evidence>
<dbReference type="Pfam" id="PF13378">
    <property type="entry name" value="MR_MLE_C"/>
    <property type="match status" value="1"/>
</dbReference>
<dbReference type="InterPro" id="IPR036849">
    <property type="entry name" value="Enolase-like_C_sf"/>
</dbReference>
<dbReference type="Gene3D" id="3.30.390.10">
    <property type="entry name" value="Enolase-like, N-terminal domain"/>
    <property type="match status" value="1"/>
</dbReference>
<keyword evidence="1" id="KW-0456">Lyase</keyword>
<dbReference type="InterPro" id="IPR013341">
    <property type="entry name" value="Mandelate_racemase_N_dom"/>
</dbReference>
<dbReference type="SUPFAM" id="SSF51604">
    <property type="entry name" value="Enolase C-terminal domain-like"/>
    <property type="match status" value="1"/>
</dbReference>
<dbReference type="SFLD" id="SFLDS00001">
    <property type="entry name" value="Enolase"/>
    <property type="match status" value="1"/>
</dbReference>
<proteinExistence type="predicted"/>
<dbReference type="EMBL" id="VBZC01000015">
    <property type="protein sequence ID" value="TLS45225.1"/>
    <property type="molecule type" value="Genomic_DNA"/>
</dbReference>
<comment type="caution">
    <text evidence="3">The sequence shown here is derived from an EMBL/GenBank/DDBJ whole genome shotgun (WGS) entry which is preliminary data.</text>
</comment>
<organism evidence="3 4">
    <name type="scientific">Streptomyces montanus</name>
    <dbReference type="NCBI Taxonomy" id="2580423"/>
    <lineage>
        <taxon>Bacteria</taxon>
        <taxon>Bacillati</taxon>
        <taxon>Actinomycetota</taxon>
        <taxon>Actinomycetes</taxon>
        <taxon>Kitasatosporales</taxon>
        <taxon>Streptomycetaceae</taxon>
        <taxon>Streptomyces</taxon>
    </lineage>
</organism>
<accession>A0A5R9G0S2</accession>
<dbReference type="Gene3D" id="3.20.20.120">
    <property type="entry name" value="Enolase-like C-terminal domain"/>
    <property type="match status" value="1"/>
</dbReference>
<protein>
    <submittedName>
        <fullName evidence="3">Mandelate racemase/muconate lactonizing enzyme family protein</fullName>
    </submittedName>
</protein>
<dbReference type="AlphaFoldDB" id="A0A5R9G0S2"/>
<dbReference type="Pfam" id="PF02746">
    <property type="entry name" value="MR_MLE_N"/>
    <property type="match status" value="1"/>
</dbReference>
<dbReference type="Proteomes" id="UP000305906">
    <property type="component" value="Unassembled WGS sequence"/>
</dbReference>
<dbReference type="SMART" id="SM00922">
    <property type="entry name" value="MR_MLE"/>
    <property type="match status" value="1"/>
</dbReference>
<evidence type="ECO:0000259" key="2">
    <source>
        <dbReference type="SMART" id="SM00922"/>
    </source>
</evidence>
<gene>
    <name evidence="3" type="ORF">FE633_15835</name>
</gene>
<dbReference type="PANTHER" id="PTHR48080">
    <property type="entry name" value="D-GALACTONATE DEHYDRATASE-RELATED"/>
    <property type="match status" value="1"/>
</dbReference>
<dbReference type="PANTHER" id="PTHR48080:SF2">
    <property type="entry name" value="D-GALACTONATE DEHYDRATASE"/>
    <property type="match status" value="1"/>
</dbReference>
<dbReference type="InterPro" id="IPR013342">
    <property type="entry name" value="Mandelate_racemase_C"/>
</dbReference>